<dbReference type="PROSITE" id="PS50088">
    <property type="entry name" value="ANK_REPEAT"/>
    <property type="match status" value="5"/>
</dbReference>
<proteinExistence type="predicted"/>
<dbReference type="Gene3D" id="3.40.50.300">
    <property type="entry name" value="P-loop containing nucleotide triphosphate hydrolases"/>
    <property type="match status" value="1"/>
</dbReference>
<dbReference type="InterPro" id="IPR036770">
    <property type="entry name" value="Ankyrin_rpt-contain_sf"/>
</dbReference>
<keyword evidence="5" id="KW-1185">Reference proteome</keyword>
<dbReference type="OrthoDB" id="5418336at2759"/>
<dbReference type="PROSITE" id="PS50297">
    <property type="entry name" value="ANK_REP_REGION"/>
    <property type="match status" value="4"/>
</dbReference>
<dbReference type="InterPro" id="IPR056884">
    <property type="entry name" value="NPHP3-like_N"/>
</dbReference>
<dbReference type="PANTHER" id="PTHR10039">
    <property type="entry name" value="AMELOGENIN"/>
    <property type="match status" value="1"/>
</dbReference>
<dbReference type="Gene3D" id="1.25.40.20">
    <property type="entry name" value="Ankyrin repeat-containing domain"/>
    <property type="match status" value="3"/>
</dbReference>
<dbReference type="SMART" id="SM00248">
    <property type="entry name" value="ANK"/>
    <property type="match status" value="7"/>
</dbReference>
<dbReference type="InterPro" id="IPR002110">
    <property type="entry name" value="Ankyrin_rpt"/>
</dbReference>
<evidence type="ECO:0000256" key="1">
    <source>
        <dbReference type="ARBA" id="ARBA00022737"/>
    </source>
</evidence>
<accession>A0A7U2FDX1</accession>
<protein>
    <recommendedName>
        <fullName evidence="3">Nephrocystin 3-like N-terminal domain-containing protein</fullName>
    </recommendedName>
</protein>
<keyword evidence="2" id="KW-0040">ANK repeat</keyword>
<reference evidence="5" key="1">
    <citation type="journal article" date="2021" name="BMC Genomics">
        <title>Chromosome-level genome assembly and manually-curated proteome of model necrotroph Parastagonospora nodorum Sn15 reveals a genome-wide trove of candidate effector homologs, and redundancy of virulence-related functions within an accessory chromosome.</title>
        <authorList>
            <person name="Bertazzoni S."/>
            <person name="Jones D.A.B."/>
            <person name="Phan H.T."/>
            <person name="Tan K.-C."/>
            <person name="Hane J.K."/>
        </authorList>
    </citation>
    <scope>NUCLEOTIDE SEQUENCE [LARGE SCALE GENOMIC DNA]</scope>
    <source>
        <strain evidence="5">SN15 / ATCC MYA-4574 / FGSC 10173)</strain>
    </source>
</reference>
<dbReference type="Proteomes" id="UP000663193">
    <property type="component" value="Chromosome 15"/>
</dbReference>
<feature type="domain" description="Nephrocystin 3-like N-terminal" evidence="3">
    <location>
        <begin position="77"/>
        <end position="255"/>
    </location>
</feature>
<feature type="repeat" description="ANK" evidence="2">
    <location>
        <begin position="807"/>
        <end position="839"/>
    </location>
</feature>
<feature type="repeat" description="ANK" evidence="2">
    <location>
        <begin position="727"/>
        <end position="761"/>
    </location>
</feature>
<name>A0A7U2FDX1_PHANO</name>
<evidence type="ECO:0000256" key="2">
    <source>
        <dbReference type="PROSITE-ProRule" id="PRU00023"/>
    </source>
</evidence>
<dbReference type="Pfam" id="PF12796">
    <property type="entry name" value="Ank_2"/>
    <property type="match status" value="2"/>
</dbReference>
<sequence length="987" mass="110872">MSTNFHGDNTNGSTLNQGNIFANGNVHFGNINNSRTEKDSDAEVYQRCVRRLLRALPDDPSDYMDSLITRNGRWLKGTCEWILKTKQYMDWLDADRPSQLLWITGDPGKGKTMLSLFLISHRHMVVRKQPDQRKLIHFFCGAQDGRNTGISILRSLIYQLLTDSTPMFKHIRVAYSKHGRSLFSDDRFETLWKIFEAMVSEESLDTVTCVLDGLDECIEESLSPLWIKIRGLTLSQSQNSTPKPKARLKIIITSRNYPDSFEHYLHCFPRVKLESELNEEIKKDVAKYIDHRMEELACAERRKPSLHLLRANVKRKLVEGSNGTYLWVNFAISSLKKEACPELEAALDKFPHGLDGMYRRMFLSILRSKRAVVISILRWVATAFRPLTLEALGVALDLPTAIGQELDDAVNDFVNYAGDLLLVTPRDPKSATSTKIVLPVHASMTDFLWQIDNTYGELAEFRLDHSNCHKTLGRKALDYAMIVFKDCPEVEISNPDDASYHEPYRRYPLFEYALTAGLRHLTTASKDYPDLSHPLFDEENGFHQPWMRAQCLAASNLWVSGNISILHVAALLGHVNLVAYYLKVFPDRIDTRDERQRTPLFFAVLREHAEMVADLLRRGADPNSKDFVSQTPLHIACATDCQSVVVSLLERGADTNAYSMAKDSVWGSLEAGSLLDDDRTQGEDDSLRNNKAHTTGTAIHFAAEYNQYQYINLLIKYGSKVSAVDGRGQTALHRVVRIEPHHTESTKALLDAGIDILAKDDRGRTAFHIAATSCDNDDTDHDDSMALMLDAKFPVDEPTSSKELSLDGITALQIACGAGLHASVKNLLKRGANANHQDKQGRTPLHHLAGLVQDISGIFAPSIASTLLRSMSTSGILATDSKRQTALDVARATWAKFETEYNESEGGDKLRRKFRQSWLAGSPSQKQSVHSVIKSYVALITSVLPEAAEDNLPSFIGIASPSEEDTRFCELLRKQRQEYRAMQAQGL</sequence>
<gene>
    <name evidence="4" type="ORF">JI435_102760</name>
</gene>
<dbReference type="EMBL" id="CP069037">
    <property type="protein sequence ID" value="QRD03496.1"/>
    <property type="molecule type" value="Genomic_DNA"/>
</dbReference>
<feature type="repeat" description="ANK" evidence="2">
    <location>
        <begin position="628"/>
        <end position="660"/>
    </location>
</feature>
<organism evidence="4 5">
    <name type="scientific">Phaeosphaeria nodorum (strain SN15 / ATCC MYA-4574 / FGSC 10173)</name>
    <name type="common">Glume blotch fungus</name>
    <name type="synonym">Parastagonospora nodorum</name>
    <dbReference type="NCBI Taxonomy" id="321614"/>
    <lineage>
        <taxon>Eukaryota</taxon>
        <taxon>Fungi</taxon>
        <taxon>Dikarya</taxon>
        <taxon>Ascomycota</taxon>
        <taxon>Pezizomycotina</taxon>
        <taxon>Dothideomycetes</taxon>
        <taxon>Pleosporomycetidae</taxon>
        <taxon>Pleosporales</taxon>
        <taxon>Pleosporineae</taxon>
        <taxon>Phaeosphaeriaceae</taxon>
        <taxon>Parastagonospora</taxon>
    </lineage>
</organism>
<evidence type="ECO:0000259" key="3">
    <source>
        <dbReference type="Pfam" id="PF24883"/>
    </source>
</evidence>
<feature type="repeat" description="ANK" evidence="2">
    <location>
        <begin position="694"/>
        <end position="726"/>
    </location>
</feature>
<dbReference type="InterPro" id="IPR027417">
    <property type="entry name" value="P-loop_NTPase"/>
</dbReference>
<evidence type="ECO:0000313" key="5">
    <source>
        <dbReference type="Proteomes" id="UP000663193"/>
    </source>
</evidence>
<feature type="repeat" description="ANK" evidence="2">
    <location>
        <begin position="595"/>
        <end position="627"/>
    </location>
</feature>
<dbReference type="SUPFAM" id="SSF48403">
    <property type="entry name" value="Ankyrin repeat"/>
    <property type="match status" value="1"/>
</dbReference>
<evidence type="ECO:0000313" key="4">
    <source>
        <dbReference type="EMBL" id="QRD03496.1"/>
    </source>
</evidence>
<dbReference type="Pfam" id="PF24883">
    <property type="entry name" value="NPHP3_N"/>
    <property type="match status" value="1"/>
</dbReference>
<dbReference type="VEuPathDB" id="FungiDB:JI435_102760"/>
<dbReference type="AlphaFoldDB" id="A0A7U2FDX1"/>
<keyword evidence="1" id="KW-0677">Repeat</keyword>
<dbReference type="Pfam" id="PF00023">
    <property type="entry name" value="Ank"/>
    <property type="match status" value="1"/>
</dbReference>
<dbReference type="SUPFAM" id="SSF52540">
    <property type="entry name" value="P-loop containing nucleoside triphosphate hydrolases"/>
    <property type="match status" value="1"/>
</dbReference>